<dbReference type="STRING" id="389348.PNK_1170"/>
<dbReference type="Proteomes" id="UP000069902">
    <property type="component" value="Chromosome cPNK"/>
</dbReference>
<dbReference type="EMBL" id="LN879502">
    <property type="protein sequence ID" value="CUI16787.1"/>
    <property type="molecule type" value="Genomic_DNA"/>
</dbReference>
<evidence type="ECO:0000313" key="2">
    <source>
        <dbReference type="Proteomes" id="UP000069902"/>
    </source>
</evidence>
<sequence length="66" mass="7673">MLLNHNELLLENEDLIANNGALILECNGLKNKLLEDKFKINNLMVQVLSLAKKHRISEQERNYKKV</sequence>
<dbReference type="AlphaFoldDB" id="A0A0U5ERI8"/>
<keyword evidence="2" id="KW-1185">Reference proteome</keyword>
<dbReference type="KEGG" id="pnl:PNK_1170"/>
<name>A0A0U5ERI8_9BACT</name>
<gene>
    <name evidence="1" type="ORF">PNK_1170</name>
</gene>
<organism evidence="1 2">
    <name type="scientific">Candidatus Protochlamydia naegleriophila</name>
    <dbReference type="NCBI Taxonomy" id="389348"/>
    <lineage>
        <taxon>Bacteria</taxon>
        <taxon>Pseudomonadati</taxon>
        <taxon>Chlamydiota</taxon>
        <taxon>Chlamydiia</taxon>
        <taxon>Parachlamydiales</taxon>
        <taxon>Parachlamydiaceae</taxon>
        <taxon>Candidatus Protochlamydia</taxon>
    </lineage>
</organism>
<reference evidence="2" key="1">
    <citation type="submission" date="2015-09" db="EMBL/GenBank/DDBJ databases">
        <authorList>
            <person name="Bertelli C."/>
        </authorList>
    </citation>
    <scope>NUCLEOTIDE SEQUENCE [LARGE SCALE GENOMIC DNA]</scope>
    <source>
        <strain evidence="2">KNic</strain>
    </source>
</reference>
<dbReference type="InParanoid" id="A0A0U5ERI8"/>
<proteinExistence type="predicted"/>
<evidence type="ECO:0000313" key="1">
    <source>
        <dbReference type="EMBL" id="CUI16787.1"/>
    </source>
</evidence>
<dbReference type="PATRIC" id="fig|389348.3.peg.1290"/>
<protein>
    <submittedName>
        <fullName evidence="1">Uncharacterized protein</fullName>
    </submittedName>
</protein>
<accession>A0A0U5ERI8</accession>